<dbReference type="SUPFAM" id="SSF53756">
    <property type="entry name" value="UDP-Glycosyltransferase/glycogen phosphorylase"/>
    <property type="match status" value="1"/>
</dbReference>
<evidence type="ECO:0000256" key="1">
    <source>
        <dbReference type="SAM" id="Phobius"/>
    </source>
</evidence>
<dbReference type="CDD" id="cd03811">
    <property type="entry name" value="GT4_GT28_WabH-like"/>
    <property type="match status" value="1"/>
</dbReference>
<evidence type="ECO:0000259" key="2">
    <source>
        <dbReference type="Pfam" id="PF00534"/>
    </source>
</evidence>
<keyword evidence="1" id="KW-0812">Transmembrane</keyword>
<accession>A0A975BDH5</accession>
<dbReference type="PANTHER" id="PTHR12526">
    <property type="entry name" value="GLYCOSYLTRANSFERASE"/>
    <property type="match status" value="1"/>
</dbReference>
<dbReference type="RefSeq" id="WP_207689062.1">
    <property type="nucleotide sequence ID" value="NZ_CP061799.1"/>
</dbReference>
<organism evidence="4 5">
    <name type="scientific">Desulfonema limicola</name>
    <dbReference type="NCBI Taxonomy" id="45656"/>
    <lineage>
        <taxon>Bacteria</taxon>
        <taxon>Pseudomonadati</taxon>
        <taxon>Thermodesulfobacteriota</taxon>
        <taxon>Desulfobacteria</taxon>
        <taxon>Desulfobacterales</taxon>
        <taxon>Desulfococcaceae</taxon>
        <taxon>Desulfonema</taxon>
    </lineage>
</organism>
<feature type="domain" description="Glycosyltransferase subfamily 4-like N-terminal" evidence="3">
    <location>
        <begin position="23"/>
        <end position="184"/>
    </location>
</feature>
<evidence type="ECO:0000313" key="4">
    <source>
        <dbReference type="EMBL" id="QTA83255.1"/>
    </source>
</evidence>
<dbReference type="EMBL" id="CP061799">
    <property type="protein sequence ID" value="QTA83255.1"/>
    <property type="molecule type" value="Genomic_DNA"/>
</dbReference>
<proteinExistence type="predicted"/>
<keyword evidence="1" id="KW-0472">Membrane</keyword>
<name>A0A975BDH5_9BACT</name>
<dbReference type="Proteomes" id="UP000663720">
    <property type="component" value="Chromosome"/>
</dbReference>
<dbReference type="GO" id="GO:0016757">
    <property type="term" value="F:glycosyltransferase activity"/>
    <property type="evidence" value="ECO:0007669"/>
    <property type="project" value="InterPro"/>
</dbReference>
<keyword evidence="5" id="KW-1185">Reference proteome</keyword>
<dbReference type="InterPro" id="IPR001296">
    <property type="entry name" value="Glyco_trans_1"/>
</dbReference>
<dbReference type="Pfam" id="PF00534">
    <property type="entry name" value="Glycos_transf_1"/>
    <property type="match status" value="1"/>
</dbReference>
<reference evidence="4" key="1">
    <citation type="journal article" date="2021" name="Microb. Physiol.">
        <title>Proteogenomic Insights into the Physiology of Marine, Sulfate-Reducing, Filamentous Desulfonema limicola and Desulfonema magnum.</title>
        <authorList>
            <person name="Schnaars V."/>
            <person name="Wohlbrand L."/>
            <person name="Scheve S."/>
            <person name="Hinrichs C."/>
            <person name="Reinhardt R."/>
            <person name="Rabus R."/>
        </authorList>
    </citation>
    <scope>NUCLEOTIDE SEQUENCE</scope>
    <source>
        <strain evidence="4">5ac10</strain>
    </source>
</reference>
<evidence type="ECO:0000313" key="5">
    <source>
        <dbReference type="Proteomes" id="UP000663720"/>
    </source>
</evidence>
<dbReference type="Gene3D" id="3.40.50.2000">
    <property type="entry name" value="Glycogen Phosphorylase B"/>
    <property type="match status" value="2"/>
</dbReference>
<dbReference type="InterPro" id="IPR028098">
    <property type="entry name" value="Glyco_trans_4-like_N"/>
</dbReference>
<sequence length="380" mass="43556">MNKENSIKRKTVLFISHSSDLYGAERSFLDLIMGLKKNNAIVLCPSKGLFTEILERHNIKYIKIFYKKWTHRKYLVVQSFFQFFINIIACIRVFFKIRKNKIDMVYTNTSVCPIGSIISIFFRCPHIWHIRESPETRIYDLGKRATLKCINAASNVIVCNSQFIKNSIRPYVDNVKLNVVYNGILDEKDFSTKKGRKYFIHNPIELCIVGSVLPHKGHEDAIRAVAALYIKGYDAILKIVGEGNYNYIQKLKNLCNNLGISSKILFNGYHNNPFPFYVNSDITIICSRYEAFGRVAVEAMSVGCPVIATNNGGLTEIIEDGETGLLYEIGSNDMLANQIIKLVDTPDLYEKISENAIEDVFDRFTKQQYINDIEYLICNQ</sequence>
<dbReference type="PANTHER" id="PTHR12526:SF630">
    <property type="entry name" value="GLYCOSYLTRANSFERASE"/>
    <property type="match status" value="1"/>
</dbReference>
<evidence type="ECO:0000259" key="3">
    <source>
        <dbReference type="Pfam" id="PF13439"/>
    </source>
</evidence>
<feature type="domain" description="Glycosyl transferase family 1" evidence="2">
    <location>
        <begin position="201"/>
        <end position="358"/>
    </location>
</feature>
<feature type="transmembrane region" description="Helical" evidence="1">
    <location>
        <begin position="74"/>
        <end position="95"/>
    </location>
</feature>
<dbReference type="Pfam" id="PF13439">
    <property type="entry name" value="Glyco_transf_4"/>
    <property type="match status" value="1"/>
</dbReference>
<dbReference type="KEGG" id="dli:dnl_56510"/>
<gene>
    <name evidence="4" type="ORF">dnl_56510</name>
</gene>
<keyword evidence="1" id="KW-1133">Transmembrane helix</keyword>
<dbReference type="AlphaFoldDB" id="A0A975BDH5"/>
<protein>
    <submittedName>
        <fullName evidence="4">Glycosyltransferase, family I</fullName>
    </submittedName>
</protein>